<dbReference type="PIRSF" id="PIRSF026534">
    <property type="entry name" value="Endo_alpha-L-arabinosidase"/>
    <property type="match status" value="1"/>
</dbReference>
<keyword evidence="10" id="KW-1185">Reference proteome</keyword>
<dbReference type="CDD" id="cd18830">
    <property type="entry name" value="GH43_CjArb43A-like"/>
    <property type="match status" value="1"/>
</dbReference>
<evidence type="ECO:0000256" key="5">
    <source>
        <dbReference type="PIRNR" id="PIRNR026534"/>
    </source>
</evidence>
<evidence type="ECO:0000313" key="10">
    <source>
        <dbReference type="Proteomes" id="UP000292424"/>
    </source>
</evidence>
<evidence type="ECO:0000313" key="9">
    <source>
        <dbReference type="EMBL" id="QES88643.1"/>
    </source>
</evidence>
<dbReference type="EMBL" id="CP044016">
    <property type="protein sequence ID" value="QES88643.1"/>
    <property type="molecule type" value="Genomic_DNA"/>
</dbReference>
<dbReference type="OrthoDB" id="9801455at2"/>
<feature type="site" description="Important for catalytic activity, responsible for pKa modulation of the active site Glu and correct orientation of both the proton donor and substrate" evidence="7">
    <location>
        <position position="152"/>
    </location>
</feature>
<keyword evidence="4 5" id="KW-0326">Glycosidase</keyword>
<evidence type="ECO:0000256" key="3">
    <source>
        <dbReference type="ARBA" id="ARBA00022801"/>
    </source>
</evidence>
<reference evidence="9 10" key="1">
    <citation type="submission" date="2019-09" db="EMBL/GenBank/DDBJ databases">
        <title>Complete genome sequence of Arachidicoccus sp. B3-10 isolated from apple orchard soil.</title>
        <authorList>
            <person name="Kim H.S."/>
            <person name="Han K.-I."/>
            <person name="Suh M.K."/>
            <person name="Lee K.C."/>
            <person name="Eom M.K."/>
            <person name="Kim J.-S."/>
            <person name="Kang S.W."/>
            <person name="Sin Y."/>
            <person name="Lee J.-S."/>
        </authorList>
    </citation>
    <scope>NUCLEOTIDE SEQUENCE [LARGE SCALE GENOMIC DNA]</scope>
    <source>
        <strain evidence="9 10">B3-10</strain>
    </source>
</reference>
<dbReference type="GO" id="GO:0046558">
    <property type="term" value="F:arabinan endo-1,5-alpha-L-arabinosidase activity"/>
    <property type="evidence" value="ECO:0007669"/>
    <property type="project" value="InterPro"/>
</dbReference>
<dbReference type="InterPro" id="IPR023296">
    <property type="entry name" value="Glyco_hydro_beta-prop_sf"/>
</dbReference>
<dbReference type="InterPro" id="IPR006710">
    <property type="entry name" value="Glyco_hydro_43"/>
</dbReference>
<evidence type="ECO:0000256" key="8">
    <source>
        <dbReference type="SAM" id="SignalP"/>
    </source>
</evidence>
<name>A0A5P2G637_9BACT</name>
<comment type="similarity">
    <text evidence="2 5">Belongs to the glycosyl hydrolase 43 family.</text>
</comment>
<feature type="site" description="Important for substrate recognition" evidence="7">
    <location>
        <position position="285"/>
    </location>
</feature>
<dbReference type="UniPathway" id="UPA00667"/>
<dbReference type="InterPro" id="IPR050727">
    <property type="entry name" value="GH43_arabinanases"/>
</dbReference>
<dbReference type="Gene3D" id="2.115.10.20">
    <property type="entry name" value="Glycosyl hydrolase domain, family 43"/>
    <property type="match status" value="1"/>
</dbReference>
<dbReference type="GO" id="GO:0031222">
    <property type="term" value="P:arabinan catabolic process"/>
    <property type="evidence" value="ECO:0007669"/>
    <property type="project" value="UniProtKB-UniPathway"/>
</dbReference>
<dbReference type="Pfam" id="PF04616">
    <property type="entry name" value="Glyco_hydro_43"/>
    <property type="match status" value="1"/>
</dbReference>
<organism evidence="9 10">
    <name type="scientific">Rhizosphaericola mali</name>
    <dbReference type="NCBI Taxonomy" id="2545455"/>
    <lineage>
        <taxon>Bacteria</taxon>
        <taxon>Pseudomonadati</taxon>
        <taxon>Bacteroidota</taxon>
        <taxon>Chitinophagia</taxon>
        <taxon>Chitinophagales</taxon>
        <taxon>Chitinophagaceae</taxon>
        <taxon>Rhizosphaericola</taxon>
    </lineage>
</organism>
<gene>
    <name evidence="9" type="ORF">E0W69_008245</name>
</gene>
<dbReference type="PANTHER" id="PTHR43301:SF3">
    <property type="entry name" value="ARABINAN ENDO-1,5-ALPHA-L-ARABINOSIDASE A-RELATED"/>
    <property type="match status" value="1"/>
</dbReference>
<keyword evidence="8" id="KW-0732">Signal</keyword>
<evidence type="ECO:0000256" key="6">
    <source>
        <dbReference type="PIRSR" id="PIRSR026534-1"/>
    </source>
</evidence>
<dbReference type="AlphaFoldDB" id="A0A5P2G637"/>
<dbReference type="PANTHER" id="PTHR43301">
    <property type="entry name" value="ARABINAN ENDO-1,5-ALPHA-L-ARABINOSIDASE"/>
    <property type="match status" value="1"/>
</dbReference>
<evidence type="ECO:0000256" key="4">
    <source>
        <dbReference type="ARBA" id="ARBA00023295"/>
    </source>
</evidence>
<evidence type="ECO:0000256" key="1">
    <source>
        <dbReference type="ARBA" id="ARBA00004834"/>
    </source>
</evidence>
<feature type="chain" id="PRO_5024421973" evidence="8">
    <location>
        <begin position="20"/>
        <end position="327"/>
    </location>
</feature>
<comment type="pathway">
    <text evidence="1 5">Glycan metabolism; L-arabinan degradation.</text>
</comment>
<dbReference type="InterPro" id="IPR016840">
    <property type="entry name" value="Glyco_hydro_43_endo_a_Ara-ase"/>
</dbReference>
<sequence>MKKYGFIFFSILICLRSIAQTDGDTLPIVHDPVMIQEGNKYYLFSTGWGIDLFSSSDKKHWKKEASVFPKDQPAWAQKLIPSFKGHIWAPDISFHNGQYYLYYAISAFAKNTSVIGVATNTTLDSHSPKYKWIDHGLVLQSIPGKDDWNAIDPNLIFDEKGTPWLDFGSFWNGLKMVQMDPSLTKIATPEKWYTIAARERSFGIADTLPGDAAVEAPFIFHKNGYFYLFVSFDYCCRGEKSTYHVKVGRSKSIEGPYLDENGKSMADGGGTEVIGADERFYAAGHNAVVNLSDGDYFVCHGYDRKDNGAPKLIIKKISWQNDWPTLK</sequence>
<dbReference type="KEGG" id="arac:E0W69_008245"/>
<proteinExistence type="inferred from homology"/>
<accession>A0A5P2G637</accession>
<dbReference type="RefSeq" id="WP_131329608.1">
    <property type="nucleotide sequence ID" value="NZ_CP044016.1"/>
</dbReference>
<evidence type="ECO:0000256" key="2">
    <source>
        <dbReference type="ARBA" id="ARBA00009865"/>
    </source>
</evidence>
<dbReference type="SUPFAM" id="SSF75005">
    <property type="entry name" value="Arabinanase/levansucrase/invertase"/>
    <property type="match status" value="1"/>
</dbReference>
<dbReference type="Proteomes" id="UP000292424">
    <property type="component" value="Chromosome"/>
</dbReference>
<keyword evidence="3 5" id="KW-0378">Hydrolase</keyword>
<feature type="active site" description="Proton donor" evidence="6">
    <location>
        <position position="215"/>
    </location>
</feature>
<protein>
    <submittedName>
        <fullName evidence="9">Arabinan endo-1,5-alpha-L-arabinosidase</fullName>
    </submittedName>
</protein>
<feature type="active site" description="Proton acceptor" evidence="6">
    <location>
        <position position="31"/>
    </location>
</feature>
<evidence type="ECO:0000256" key="7">
    <source>
        <dbReference type="PIRSR" id="PIRSR026534-3"/>
    </source>
</evidence>
<feature type="signal peptide" evidence="8">
    <location>
        <begin position="1"/>
        <end position="19"/>
    </location>
</feature>